<accession>A0AA42AYT2</accession>
<dbReference type="Proteomes" id="UP001177140">
    <property type="component" value="Unassembled WGS sequence"/>
</dbReference>
<evidence type="ECO:0000313" key="4">
    <source>
        <dbReference type="EMBL" id="MCL7044775.1"/>
    </source>
</evidence>
<name>A0AA42AYT2_PAPNU</name>
<organism evidence="4 5">
    <name type="scientific">Papaver nudicaule</name>
    <name type="common">Iceland poppy</name>
    <dbReference type="NCBI Taxonomy" id="74823"/>
    <lineage>
        <taxon>Eukaryota</taxon>
        <taxon>Viridiplantae</taxon>
        <taxon>Streptophyta</taxon>
        <taxon>Embryophyta</taxon>
        <taxon>Tracheophyta</taxon>
        <taxon>Spermatophyta</taxon>
        <taxon>Magnoliopsida</taxon>
        <taxon>Ranunculales</taxon>
        <taxon>Papaveraceae</taxon>
        <taxon>Papaveroideae</taxon>
        <taxon>Papaver</taxon>
    </lineage>
</organism>
<dbReference type="AlphaFoldDB" id="A0AA42AYT2"/>
<dbReference type="PANTHER" id="PTHR47310:SF2">
    <property type="entry name" value="PROTEIN FLUORESCENT IN BLUE LIGHT, CHLOROPLASTIC"/>
    <property type="match status" value="1"/>
</dbReference>
<dbReference type="GO" id="GO:0015995">
    <property type="term" value="P:chlorophyll biosynthetic process"/>
    <property type="evidence" value="ECO:0007669"/>
    <property type="project" value="InterPro"/>
</dbReference>
<feature type="transmembrane region" description="Helical" evidence="3">
    <location>
        <begin position="138"/>
        <end position="156"/>
    </location>
</feature>
<keyword evidence="5" id="KW-1185">Reference proteome</keyword>
<comment type="caution">
    <text evidence="4">The sequence shown here is derived from an EMBL/GenBank/DDBJ whole genome shotgun (WGS) entry which is preliminary data.</text>
</comment>
<evidence type="ECO:0000256" key="2">
    <source>
        <dbReference type="SAM" id="MobiDB-lite"/>
    </source>
</evidence>
<evidence type="ECO:0000256" key="3">
    <source>
        <dbReference type="SAM" id="Phobius"/>
    </source>
</evidence>
<proteinExistence type="predicted"/>
<dbReference type="EMBL" id="JAJJMA010261900">
    <property type="protein sequence ID" value="MCL7044775.1"/>
    <property type="molecule type" value="Genomic_DNA"/>
</dbReference>
<reference evidence="4" key="1">
    <citation type="submission" date="2022-03" db="EMBL/GenBank/DDBJ databases">
        <title>A functionally conserved STORR gene fusion in Papaver species that diverged 16.8 million years ago.</title>
        <authorList>
            <person name="Catania T."/>
        </authorList>
    </citation>
    <scope>NUCLEOTIDE SEQUENCE</scope>
    <source>
        <strain evidence="4">S-191538</strain>
    </source>
</reference>
<feature type="compositionally biased region" description="Polar residues" evidence="2">
    <location>
        <begin position="8"/>
        <end position="25"/>
    </location>
</feature>
<keyword evidence="3" id="KW-0812">Transmembrane</keyword>
<dbReference type="Gene3D" id="1.25.40.10">
    <property type="entry name" value="Tetratricopeptide repeat domain"/>
    <property type="match status" value="1"/>
</dbReference>
<sequence>MALHCTFSRPSSSTILMQSQPQKSHGFSKPKLMELLPAGKSKILEHLNAVNEFLKLEKVHGLGISVSADKASSRKQLPFQTSKTLVGLLDVKNLLVHQGTEQYNFPLSAVLFANTMMLGLPFPALAETCETERSLFEMPLLLTVALVGAVVGGLLARQRKGELKKLNDQLRQINAALRKQAKIESYAPTLSYSPVGINRIPEEEVIVDSKKHELMSNLKTGKNFLRTQEPGKAYESFKTALELAQSLKDPIEEKKAARGLGASLQRLGKYKEAIKYHSLVLEISDREREESGNTEAYGAIADCYTELGELEQAGKFYDKYIMRLED</sequence>
<protein>
    <recommendedName>
        <fullName evidence="6">Protein FLUORESCENT IN BLUE LIGHT, chloroplastic</fullName>
    </recommendedName>
</protein>
<dbReference type="InterPro" id="IPR044243">
    <property type="entry name" value="FLU"/>
</dbReference>
<evidence type="ECO:0000256" key="1">
    <source>
        <dbReference type="SAM" id="Coils"/>
    </source>
</evidence>
<dbReference type="InterPro" id="IPR011990">
    <property type="entry name" value="TPR-like_helical_dom_sf"/>
</dbReference>
<gene>
    <name evidence="4" type="ORF">MKW94_004364</name>
</gene>
<feature type="region of interest" description="Disordered" evidence="2">
    <location>
        <begin position="1"/>
        <end position="26"/>
    </location>
</feature>
<dbReference type="PANTHER" id="PTHR47310">
    <property type="entry name" value="PROTEIN FLUORESCENT IN BLUE LIGHT, CHLOROPLASTIC"/>
    <property type="match status" value="1"/>
</dbReference>
<evidence type="ECO:0008006" key="6">
    <source>
        <dbReference type="Google" id="ProtNLM"/>
    </source>
</evidence>
<keyword evidence="1" id="KW-0175">Coiled coil</keyword>
<keyword evidence="3" id="KW-0472">Membrane</keyword>
<dbReference type="Pfam" id="PF13424">
    <property type="entry name" value="TPR_12"/>
    <property type="match status" value="1"/>
</dbReference>
<feature type="transmembrane region" description="Helical" evidence="3">
    <location>
        <begin position="105"/>
        <end position="126"/>
    </location>
</feature>
<keyword evidence="3" id="KW-1133">Transmembrane helix</keyword>
<dbReference type="SUPFAM" id="SSF48452">
    <property type="entry name" value="TPR-like"/>
    <property type="match status" value="1"/>
</dbReference>
<evidence type="ECO:0000313" key="5">
    <source>
        <dbReference type="Proteomes" id="UP001177140"/>
    </source>
</evidence>
<feature type="coiled-coil region" evidence="1">
    <location>
        <begin position="156"/>
        <end position="183"/>
    </location>
</feature>